<feature type="transmembrane region" description="Helical" evidence="6">
    <location>
        <begin position="122"/>
        <end position="146"/>
    </location>
</feature>
<dbReference type="Proteomes" id="UP000800035">
    <property type="component" value="Unassembled WGS sequence"/>
</dbReference>
<dbReference type="EMBL" id="ML977032">
    <property type="protein sequence ID" value="KAF1949764.1"/>
    <property type="molecule type" value="Genomic_DNA"/>
</dbReference>
<dbReference type="GO" id="GO:0016020">
    <property type="term" value="C:membrane"/>
    <property type="evidence" value="ECO:0007669"/>
    <property type="project" value="UniProtKB-SubCell"/>
</dbReference>
<feature type="transmembrane region" description="Helical" evidence="6">
    <location>
        <begin position="382"/>
        <end position="404"/>
    </location>
</feature>
<name>A0A6A5TC49_9PLEO</name>
<dbReference type="PANTHER" id="PTHR45649:SF2">
    <property type="entry name" value="ACID PERMEASE, PUTATIVE-RELATED"/>
    <property type="match status" value="1"/>
</dbReference>
<protein>
    <submittedName>
        <fullName evidence="7">Amino acid transporter</fullName>
    </submittedName>
</protein>
<dbReference type="PIRSF" id="PIRSF006060">
    <property type="entry name" value="AA_transporter"/>
    <property type="match status" value="1"/>
</dbReference>
<feature type="transmembrane region" description="Helical" evidence="6">
    <location>
        <begin position="478"/>
        <end position="498"/>
    </location>
</feature>
<dbReference type="InterPro" id="IPR002293">
    <property type="entry name" value="AA/rel_permease1"/>
</dbReference>
<gene>
    <name evidence="7" type="ORF">CC80DRAFT_540047</name>
</gene>
<dbReference type="Gene3D" id="1.20.1740.10">
    <property type="entry name" value="Amino acid/polyamine transporter I"/>
    <property type="match status" value="1"/>
</dbReference>
<feature type="transmembrane region" description="Helical" evidence="6">
    <location>
        <begin position="410"/>
        <end position="428"/>
    </location>
</feature>
<feature type="transmembrane region" description="Helical" evidence="6">
    <location>
        <begin position="75"/>
        <end position="95"/>
    </location>
</feature>
<feature type="transmembrane region" description="Helical" evidence="6">
    <location>
        <begin position="448"/>
        <end position="466"/>
    </location>
</feature>
<dbReference type="Pfam" id="PF13520">
    <property type="entry name" value="AA_permease_2"/>
    <property type="match status" value="1"/>
</dbReference>
<organism evidence="7 8">
    <name type="scientific">Byssothecium circinans</name>
    <dbReference type="NCBI Taxonomy" id="147558"/>
    <lineage>
        <taxon>Eukaryota</taxon>
        <taxon>Fungi</taxon>
        <taxon>Dikarya</taxon>
        <taxon>Ascomycota</taxon>
        <taxon>Pezizomycotina</taxon>
        <taxon>Dothideomycetes</taxon>
        <taxon>Pleosporomycetidae</taxon>
        <taxon>Pleosporales</taxon>
        <taxon>Massarineae</taxon>
        <taxon>Massarinaceae</taxon>
        <taxon>Byssothecium</taxon>
    </lineage>
</organism>
<keyword evidence="8" id="KW-1185">Reference proteome</keyword>
<keyword evidence="2" id="KW-0813">Transport</keyword>
<reference evidence="7" key="1">
    <citation type="journal article" date="2020" name="Stud. Mycol.">
        <title>101 Dothideomycetes genomes: a test case for predicting lifestyles and emergence of pathogens.</title>
        <authorList>
            <person name="Haridas S."/>
            <person name="Albert R."/>
            <person name="Binder M."/>
            <person name="Bloem J."/>
            <person name="Labutti K."/>
            <person name="Salamov A."/>
            <person name="Andreopoulos B."/>
            <person name="Baker S."/>
            <person name="Barry K."/>
            <person name="Bills G."/>
            <person name="Bluhm B."/>
            <person name="Cannon C."/>
            <person name="Castanera R."/>
            <person name="Culley D."/>
            <person name="Daum C."/>
            <person name="Ezra D."/>
            <person name="Gonzalez J."/>
            <person name="Henrissat B."/>
            <person name="Kuo A."/>
            <person name="Liang C."/>
            <person name="Lipzen A."/>
            <person name="Lutzoni F."/>
            <person name="Magnuson J."/>
            <person name="Mondo S."/>
            <person name="Nolan M."/>
            <person name="Ohm R."/>
            <person name="Pangilinan J."/>
            <person name="Park H.-J."/>
            <person name="Ramirez L."/>
            <person name="Alfaro M."/>
            <person name="Sun H."/>
            <person name="Tritt A."/>
            <person name="Yoshinaga Y."/>
            <person name="Zwiers L.-H."/>
            <person name="Turgeon B."/>
            <person name="Goodwin S."/>
            <person name="Spatafora J."/>
            <person name="Crous P."/>
            <person name="Grigoriev I."/>
        </authorList>
    </citation>
    <scope>NUCLEOTIDE SEQUENCE</scope>
    <source>
        <strain evidence="7">CBS 675.92</strain>
    </source>
</reference>
<keyword evidence="5 6" id="KW-0472">Membrane</keyword>
<feature type="transmembrane region" description="Helical" evidence="6">
    <location>
        <begin position="193"/>
        <end position="215"/>
    </location>
</feature>
<feature type="transmembrane region" description="Helical" evidence="6">
    <location>
        <begin position="166"/>
        <end position="186"/>
    </location>
</feature>
<dbReference type="GO" id="GO:0022857">
    <property type="term" value="F:transmembrane transporter activity"/>
    <property type="evidence" value="ECO:0007669"/>
    <property type="project" value="InterPro"/>
</dbReference>
<keyword evidence="3 6" id="KW-0812">Transmembrane</keyword>
<comment type="subcellular location">
    <subcellularLocation>
        <location evidence="1">Membrane</location>
        <topology evidence="1">Multi-pass membrane protein</topology>
    </subcellularLocation>
</comment>
<feature type="transmembrane region" description="Helical" evidence="6">
    <location>
        <begin position="46"/>
        <end position="69"/>
    </location>
</feature>
<proteinExistence type="predicted"/>
<evidence type="ECO:0000256" key="3">
    <source>
        <dbReference type="ARBA" id="ARBA00022692"/>
    </source>
</evidence>
<feature type="transmembrane region" description="Helical" evidence="6">
    <location>
        <begin position="330"/>
        <end position="349"/>
    </location>
</feature>
<evidence type="ECO:0000313" key="8">
    <source>
        <dbReference type="Proteomes" id="UP000800035"/>
    </source>
</evidence>
<accession>A0A6A5TC49</accession>
<evidence type="ECO:0000256" key="2">
    <source>
        <dbReference type="ARBA" id="ARBA00022448"/>
    </source>
</evidence>
<dbReference type="AlphaFoldDB" id="A0A6A5TC49"/>
<evidence type="ECO:0000313" key="7">
    <source>
        <dbReference type="EMBL" id="KAF1949764.1"/>
    </source>
</evidence>
<evidence type="ECO:0000256" key="1">
    <source>
        <dbReference type="ARBA" id="ARBA00004141"/>
    </source>
</evidence>
<evidence type="ECO:0000256" key="6">
    <source>
        <dbReference type="SAM" id="Phobius"/>
    </source>
</evidence>
<keyword evidence="4 6" id="KW-1133">Transmembrane helix</keyword>
<dbReference type="OrthoDB" id="3257095at2759"/>
<evidence type="ECO:0000256" key="4">
    <source>
        <dbReference type="ARBA" id="ARBA00022989"/>
    </source>
</evidence>
<sequence>MAHDDVVVVEGGGASDEKQGTHHDELDMQRIGKEQQLRRSFRFSSIFSYSMILGNTWELVIAVIGISLTNGGTAGGIWMFLIVCVGYFFVVLSMAEMASMAPTAGGQYHWVSELAPPSQQKFLSYLVGWMCVIGWQAGIPVTSFAATQQLQGLIALNAPSYVIKGWHSTLLTIAVAAFGIIWNTVFVRKLPMVEIVVMVLHIAGFFAVVVVLWAIGPRSDPTEVWTNFEDSSGWGSKAVAALVGMSAPILTLVGSDSTCHMSEEIENAAWVLPRAMVATSISNYALGFITTVTIMSRLGSSIPELLSTPFGQPWIQVFRNATNSKAGTSAMAAVLFILLVFCTINMLATTSRQMFAFARDRGLPFSDALAKVHPRWNIPVNAILLTILCTTLLSLIMIGSSIAFNVITSLGQVGLISSYLIAIGCMLAKRLRREQLLPSRFDLGRSGIFVNGIALSFLSVAFTFSFFPLAPRPSAESANWSCLLFGFIVGFSLVYYYLFGRRAYVGPVVHVKRL</sequence>
<dbReference type="PANTHER" id="PTHR45649">
    <property type="entry name" value="AMINO-ACID PERMEASE BAT1"/>
    <property type="match status" value="1"/>
</dbReference>
<evidence type="ECO:0000256" key="5">
    <source>
        <dbReference type="ARBA" id="ARBA00023136"/>
    </source>
</evidence>
<feature type="transmembrane region" description="Helical" evidence="6">
    <location>
        <begin position="275"/>
        <end position="296"/>
    </location>
</feature>
<feature type="transmembrane region" description="Helical" evidence="6">
    <location>
        <begin position="235"/>
        <end position="254"/>
    </location>
</feature>